<organism evidence="1 2">
    <name type="scientific">Prorocentrum cordatum</name>
    <dbReference type="NCBI Taxonomy" id="2364126"/>
    <lineage>
        <taxon>Eukaryota</taxon>
        <taxon>Sar</taxon>
        <taxon>Alveolata</taxon>
        <taxon>Dinophyceae</taxon>
        <taxon>Prorocentrales</taxon>
        <taxon>Prorocentraceae</taxon>
        <taxon>Prorocentrum</taxon>
    </lineage>
</organism>
<dbReference type="EMBL" id="CAUYUJ010014259">
    <property type="protein sequence ID" value="CAK0838931.1"/>
    <property type="molecule type" value="Genomic_DNA"/>
</dbReference>
<proteinExistence type="predicted"/>
<protein>
    <submittedName>
        <fullName evidence="1">Uncharacterized protein</fullName>
    </submittedName>
</protein>
<reference evidence="1" key="1">
    <citation type="submission" date="2023-10" db="EMBL/GenBank/DDBJ databases">
        <authorList>
            <person name="Chen Y."/>
            <person name="Shah S."/>
            <person name="Dougan E. K."/>
            <person name="Thang M."/>
            <person name="Chan C."/>
        </authorList>
    </citation>
    <scope>NUCLEOTIDE SEQUENCE [LARGE SCALE GENOMIC DNA]</scope>
</reference>
<comment type="caution">
    <text evidence="1">The sequence shown here is derived from an EMBL/GenBank/DDBJ whole genome shotgun (WGS) entry which is preliminary data.</text>
</comment>
<accession>A0ABN9T1V0</accession>
<gene>
    <name evidence="1" type="ORF">PCOR1329_LOCUS34762</name>
</gene>
<evidence type="ECO:0000313" key="1">
    <source>
        <dbReference type="EMBL" id="CAK0838931.1"/>
    </source>
</evidence>
<keyword evidence="2" id="KW-1185">Reference proteome</keyword>
<dbReference type="Proteomes" id="UP001189429">
    <property type="component" value="Unassembled WGS sequence"/>
</dbReference>
<evidence type="ECO:0000313" key="2">
    <source>
        <dbReference type="Proteomes" id="UP001189429"/>
    </source>
</evidence>
<sequence>MDGLRACGRQLVGKGHARVVADHEQLRLLRLASLAALPPAQPAASERFWKRPDAVGNLVSVFARARWRSAAVGLASTAACLKRKPHSTVMGIMLLAQLLQTTSLTAVGGEGARQLSSM</sequence>
<name>A0ABN9T1V0_9DINO</name>